<dbReference type="STRING" id="157652.A0A371EXA3"/>
<sequence length="219" mass="26249">MINLDELNNKKVTRLISKNDERWIWHKKFGHINLEHISKLYKKHMVKGLPLELLHLDLFGPTRTLSFEGKKYGFVIIDDYYKYTRVYFLRHKHESYEVIEIFCNQVQNEKDICISTIRSNHGKEFEMLNLRHFVKRMTFSTTSLYQDLLNKMKLAWEFDSKVDKGIFLGYSDISKAYRVFNLGTLLVEESIHVKFNDRLTYHIYGVELKENIVSFLLVR</sequence>
<dbReference type="Proteomes" id="UP000257109">
    <property type="component" value="Unassembled WGS sequence"/>
</dbReference>
<evidence type="ECO:0000313" key="3">
    <source>
        <dbReference type="EMBL" id="RDX70639.1"/>
    </source>
</evidence>
<name>A0A371EXA3_MUCPR</name>
<evidence type="ECO:0000259" key="2">
    <source>
        <dbReference type="Pfam" id="PF25597"/>
    </source>
</evidence>
<feature type="non-terminal residue" evidence="3">
    <location>
        <position position="1"/>
    </location>
</feature>
<dbReference type="InterPro" id="IPR036397">
    <property type="entry name" value="RNaseH_sf"/>
</dbReference>
<accession>A0A371EXA3</accession>
<gene>
    <name evidence="3" type="ORF">CR513_50101</name>
</gene>
<proteinExistence type="predicted"/>
<evidence type="ECO:0000259" key="1">
    <source>
        <dbReference type="Pfam" id="PF13976"/>
    </source>
</evidence>
<feature type="domain" description="GAG-pre-integrase" evidence="1">
    <location>
        <begin position="3"/>
        <end position="52"/>
    </location>
</feature>
<dbReference type="SUPFAM" id="SSF53098">
    <property type="entry name" value="Ribonuclease H-like"/>
    <property type="match status" value="1"/>
</dbReference>
<organism evidence="3 4">
    <name type="scientific">Mucuna pruriens</name>
    <name type="common">Velvet bean</name>
    <name type="synonym">Dolichos pruriens</name>
    <dbReference type="NCBI Taxonomy" id="157652"/>
    <lineage>
        <taxon>Eukaryota</taxon>
        <taxon>Viridiplantae</taxon>
        <taxon>Streptophyta</taxon>
        <taxon>Embryophyta</taxon>
        <taxon>Tracheophyta</taxon>
        <taxon>Spermatophyta</taxon>
        <taxon>Magnoliopsida</taxon>
        <taxon>eudicotyledons</taxon>
        <taxon>Gunneridae</taxon>
        <taxon>Pentapetalae</taxon>
        <taxon>rosids</taxon>
        <taxon>fabids</taxon>
        <taxon>Fabales</taxon>
        <taxon>Fabaceae</taxon>
        <taxon>Papilionoideae</taxon>
        <taxon>50 kb inversion clade</taxon>
        <taxon>NPAAA clade</taxon>
        <taxon>indigoferoid/millettioid clade</taxon>
        <taxon>Phaseoleae</taxon>
        <taxon>Mucuna</taxon>
    </lineage>
</organism>
<dbReference type="Pfam" id="PF13976">
    <property type="entry name" value="gag_pre-integrs"/>
    <property type="match status" value="1"/>
</dbReference>
<keyword evidence="4" id="KW-1185">Reference proteome</keyword>
<dbReference type="Pfam" id="PF25597">
    <property type="entry name" value="SH3_retrovirus"/>
    <property type="match status" value="1"/>
</dbReference>
<dbReference type="PANTHER" id="PTHR42648">
    <property type="entry name" value="TRANSPOSASE, PUTATIVE-RELATED"/>
    <property type="match status" value="1"/>
</dbReference>
<feature type="domain" description="Retroviral polymerase SH3-like" evidence="2">
    <location>
        <begin position="158"/>
        <end position="199"/>
    </location>
</feature>
<dbReference type="PANTHER" id="PTHR42648:SF21">
    <property type="entry name" value="CYSTEINE-RICH RLK (RECEPTOR-LIKE PROTEIN KINASE) 8"/>
    <property type="match status" value="1"/>
</dbReference>
<protein>
    <submittedName>
        <fullName evidence="3">Uncharacterized protein</fullName>
    </submittedName>
</protein>
<comment type="caution">
    <text evidence="3">The sequence shown here is derived from an EMBL/GenBank/DDBJ whole genome shotgun (WGS) entry which is preliminary data.</text>
</comment>
<dbReference type="EMBL" id="QJKJ01011625">
    <property type="protein sequence ID" value="RDX70639.1"/>
    <property type="molecule type" value="Genomic_DNA"/>
</dbReference>
<dbReference type="AlphaFoldDB" id="A0A371EXA3"/>
<dbReference type="InterPro" id="IPR012337">
    <property type="entry name" value="RNaseH-like_sf"/>
</dbReference>
<dbReference type="GO" id="GO:0003676">
    <property type="term" value="F:nucleic acid binding"/>
    <property type="evidence" value="ECO:0007669"/>
    <property type="project" value="InterPro"/>
</dbReference>
<dbReference type="Gene3D" id="3.30.420.10">
    <property type="entry name" value="Ribonuclease H-like superfamily/Ribonuclease H"/>
    <property type="match status" value="1"/>
</dbReference>
<dbReference type="InterPro" id="IPR057670">
    <property type="entry name" value="SH3_retrovirus"/>
</dbReference>
<evidence type="ECO:0000313" key="4">
    <source>
        <dbReference type="Proteomes" id="UP000257109"/>
    </source>
</evidence>
<dbReference type="InterPro" id="IPR025724">
    <property type="entry name" value="GAG-pre-integrase_dom"/>
</dbReference>
<reference evidence="3" key="1">
    <citation type="submission" date="2018-05" db="EMBL/GenBank/DDBJ databases">
        <title>Draft genome of Mucuna pruriens seed.</title>
        <authorList>
            <person name="Nnadi N.E."/>
            <person name="Vos R."/>
            <person name="Hasami M.H."/>
            <person name="Devisetty U.K."/>
            <person name="Aguiy J.C."/>
        </authorList>
    </citation>
    <scope>NUCLEOTIDE SEQUENCE [LARGE SCALE GENOMIC DNA]</scope>
    <source>
        <strain evidence="3">JCA_2017</strain>
    </source>
</reference>
<dbReference type="OrthoDB" id="1282228at2759"/>
<dbReference type="InterPro" id="IPR039537">
    <property type="entry name" value="Retrotran_Ty1/copia-like"/>
</dbReference>